<gene>
    <name evidence="1" type="ORF">C8J30_105136</name>
</gene>
<sequence>MTAAITHALDLFEQAKDNGISPHAAPRKHNALAACIQASGHLMTIAEEVAAGRLDGDTARQFLRIASVSLPKAMKAVEALQNAAKH</sequence>
<reference evidence="1 2" key="1">
    <citation type="submission" date="2018-06" db="EMBL/GenBank/DDBJ databases">
        <title>Genomic Encyclopedia of Type Strains, Phase III (KMG-III): the genomes of soil and plant-associated and newly described type strains.</title>
        <authorList>
            <person name="Whitman W."/>
        </authorList>
    </citation>
    <scope>NUCLEOTIDE SEQUENCE [LARGE SCALE GENOMIC DNA]</scope>
    <source>
        <strain evidence="1 2">JA737</strain>
    </source>
</reference>
<evidence type="ECO:0000313" key="1">
    <source>
        <dbReference type="EMBL" id="PYF10326.1"/>
    </source>
</evidence>
<evidence type="ECO:0000313" key="2">
    <source>
        <dbReference type="Proteomes" id="UP000247727"/>
    </source>
</evidence>
<keyword evidence="2" id="KW-1185">Reference proteome</keyword>
<dbReference type="EMBL" id="QJTK01000005">
    <property type="protein sequence ID" value="PYF10326.1"/>
    <property type="molecule type" value="Genomic_DNA"/>
</dbReference>
<dbReference type="AlphaFoldDB" id="A0A318U6X8"/>
<protein>
    <submittedName>
        <fullName evidence="1">Uncharacterized protein</fullName>
    </submittedName>
</protein>
<dbReference type="Proteomes" id="UP000247727">
    <property type="component" value="Unassembled WGS sequence"/>
</dbReference>
<organism evidence="1 2">
    <name type="scientific">Rhodobacter viridis</name>
    <dbReference type="NCBI Taxonomy" id="1054202"/>
    <lineage>
        <taxon>Bacteria</taxon>
        <taxon>Pseudomonadati</taxon>
        <taxon>Pseudomonadota</taxon>
        <taxon>Alphaproteobacteria</taxon>
        <taxon>Rhodobacterales</taxon>
        <taxon>Rhodobacter group</taxon>
        <taxon>Rhodobacter</taxon>
    </lineage>
</organism>
<proteinExistence type="predicted"/>
<name>A0A318U6X8_9RHOB</name>
<accession>A0A318U6X8</accession>
<comment type="caution">
    <text evidence="1">The sequence shown here is derived from an EMBL/GenBank/DDBJ whole genome shotgun (WGS) entry which is preliminary data.</text>
</comment>